<evidence type="ECO:0000313" key="2">
    <source>
        <dbReference type="Proteomes" id="UP001434883"/>
    </source>
</evidence>
<keyword evidence="2" id="KW-1185">Reference proteome</keyword>
<proteinExistence type="predicted"/>
<comment type="caution">
    <text evidence="1">The sequence shown here is derived from an EMBL/GenBank/DDBJ whole genome shotgun (WGS) entry which is preliminary data.</text>
</comment>
<protein>
    <submittedName>
        <fullName evidence="1">Uncharacterized protein</fullName>
    </submittedName>
</protein>
<accession>A0ABV0R9Z2</accession>
<name>A0ABV0R9Z2_9TELE</name>
<dbReference type="EMBL" id="JAHRIN010038443">
    <property type="protein sequence ID" value="MEQ2204960.1"/>
    <property type="molecule type" value="Genomic_DNA"/>
</dbReference>
<sequence>MDQGLSGFDVEAVVLAGLAAVRPAHLSCHIVDPQYAIIALHLKRAIRHQRCYCSSWPTLLHPRPHDDGEHGDMGNQTTVRWLSLGKVLKRVQGKAIPELSDAQWMADLAFAVDVTALMVD</sequence>
<reference evidence="1 2" key="1">
    <citation type="submission" date="2021-06" db="EMBL/GenBank/DDBJ databases">
        <authorList>
            <person name="Palmer J.M."/>
        </authorList>
    </citation>
    <scope>NUCLEOTIDE SEQUENCE [LARGE SCALE GENOMIC DNA]</scope>
    <source>
        <strain evidence="1 2">XC_2019</strain>
        <tissue evidence="1">Muscle</tissue>
    </source>
</reference>
<gene>
    <name evidence="1" type="ORF">XENOCAPTIV_021923</name>
</gene>
<evidence type="ECO:0000313" key="1">
    <source>
        <dbReference type="EMBL" id="MEQ2204960.1"/>
    </source>
</evidence>
<dbReference type="Proteomes" id="UP001434883">
    <property type="component" value="Unassembled WGS sequence"/>
</dbReference>
<organism evidence="1 2">
    <name type="scientific">Xenoophorus captivus</name>
    <dbReference type="NCBI Taxonomy" id="1517983"/>
    <lineage>
        <taxon>Eukaryota</taxon>
        <taxon>Metazoa</taxon>
        <taxon>Chordata</taxon>
        <taxon>Craniata</taxon>
        <taxon>Vertebrata</taxon>
        <taxon>Euteleostomi</taxon>
        <taxon>Actinopterygii</taxon>
        <taxon>Neopterygii</taxon>
        <taxon>Teleostei</taxon>
        <taxon>Neoteleostei</taxon>
        <taxon>Acanthomorphata</taxon>
        <taxon>Ovalentaria</taxon>
        <taxon>Atherinomorphae</taxon>
        <taxon>Cyprinodontiformes</taxon>
        <taxon>Goodeidae</taxon>
        <taxon>Xenoophorus</taxon>
    </lineage>
</organism>